<evidence type="ECO:0000259" key="2">
    <source>
        <dbReference type="PROSITE" id="PS00028"/>
    </source>
</evidence>
<evidence type="ECO:0000256" key="1">
    <source>
        <dbReference type="SAM" id="MobiDB-lite"/>
    </source>
</evidence>
<dbReference type="EMBL" id="CM026423">
    <property type="protein sequence ID" value="KAG0582195.1"/>
    <property type="molecule type" value="Genomic_DNA"/>
</dbReference>
<dbReference type="Pfam" id="PF12874">
    <property type="entry name" value="zf-met"/>
    <property type="match status" value="1"/>
</dbReference>
<organism evidence="3 4">
    <name type="scientific">Ceratodon purpureus</name>
    <name type="common">Fire moss</name>
    <name type="synonym">Dicranum purpureum</name>
    <dbReference type="NCBI Taxonomy" id="3225"/>
    <lineage>
        <taxon>Eukaryota</taxon>
        <taxon>Viridiplantae</taxon>
        <taxon>Streptophyta</taxon>
        <taxon>Embryophyta</taxon>
        <taxon>Bryophyta</taxon>
        <taxon>Bryophytina</taxon>
        <taxon>Bryopsida</taxon>
        <taxon>Dicranidae</taxon>
        <taxon>Pseudoditrichales</taxon>
        <taxon>Ditrichaceae</taxon>
        <taxon>Ceratodon</taxon>
    </lineage>
</organism>
<dbReference type="Proteomes" id="UP000822688">
    <property type="component" value="Chromosome 3"/>
</dbReference>
<dbReference type="PANTHER" id="PTHR35497:SF1">
    <property type="entry name" value="ACYL-UDP-N-ACETYLGLUCOSAMINE O-ACYLTRANSFERASE"/>
    <property type="match status" value="1"/>
</dbReference>
<sequence>MREKLARAVLRDLRQQGHEHVELRRDGVTAVFYCSLCGTRCYNDSALGDHLNGKGHARKSVRDSNGEWQKQTKRAFNDDRESQNLASTTTTTTTVTTAAGRDEWDAGKNESPSSSSGECYVKVEPSSSERFSETIFAGESTMSSTTSLKWIGSGELFLRTKPTGMPFVEASWFSWQGMYKSADMSWSGNGNAARMEYAVVVFPYSDGIGRGGDWPSLNRSQTKATLAAVNKSMLNGRKHRVLKVPRMDGLRRQVSREIVVSSETSPCTPRHKAPLLPLTLTIRTKPTELASGEVLEIDGEPAEKGFEKDGPVTTFRKIWKQKQARNLDRICFICHQKLLASQDVAALVNVKTGQMICGSRNRRGVFHVFHSACLIEWIAFCEAKTWNASCTMSRKLKRRKTVHPNVQAAGATGRHDWFGTETEFTSETGIFCPECQGTGVKLEGPQLERPRFRLNQVYEWVMELIESRKAYMDEHGNPLGLLFVKPEKPKSQGVVQSQGFIHCYSAGGSRDLAPSSKMRGAELCK</sequence>
<name>A0A8T0IGQ5_CERPU</name>
<dbReference type="PROSITE" id="PS00028">
    <property type="entry name" value="ZINC_FINGER_C2H2_1"/>
    <property type="match status" value="1"/>
</dbReference>
<gene>
    <name evidence="3" type="ORF">KC19_3G041700</name>
</gene>
<evidence type="ECO:0000313" key="4">
    <source>
        <dbReference type="Proteomes" id="UP000822688"/>
    </source>
</evidence>
<comment type="caution">
    <text evidence="3">The sequence shown here is derived from an EMBL/GenBank/DDBJ whole genome shotgun (WGS) entry which is preliminary data.</text>
</comment>
<dbReference type="AlphaFoldDB" id="A0A8T0IGQ5"/>
<evidence type="ECO:0000313" key="3">
    <source>
        <dbReference type="EMBL" id="KAG0582195.1"/>
    </source>
</evidence>
<proteinExistence type="predicted"/>
<keyword evidence="4" id="KW-1185">Reference proteome</keyword>
<dbReference type="SUPFAM" id="SSF57667">
    <property type="entry name" value="beta-beta-alpha zinc fingers"/>
    <property type="match status" value="1"/>
</dbReference>
<feature type="region of interest" description="Disordered" evidence="1">
    <location>
        <begin position="53"/>
        <end position="120"/>
    </location>
</feature>
<dbReference type="InterPro" id="IPR036236">
    <property type="entry name" value="Znf_C2H2_sf"/>
</dbReference>
<accession>A0A8T0IGQ5</accession>
<feature type="compositionally biased region" description="Low complexity" evidence="1">
    <location>
        <begin position="88"/>
        <end position="97"/>
    </location>
</feature>
<reference evidence="3" key="1">
    <citation type="submission" date="2020-06" db="EMBL/GenBank/DDBJ databases">
        <title>WGS assembly of Ceratodon purpureus strain R40.</title>
        <authorList>
            <person name="Carey S.B."/>
            <person name="Jenkins J."/>
            <person name="Shu S."/>
            <person name="Lovell J.T."/>
            <person name="Sreedasyam A."/>
            <person name="Maumus F."/>
            <person name="Tiley G.P."/>
            <person name="Fernandez-Pozo N."/>
            <person name="Barry K."/>
            <person name="Chen C."/>
            <person name="Wang M."/>
            <person name="Lipzen A."/>
            <person name="Daum C."/>
            <person name="Saski C.A."/>
            <person name="Payton A.C."/>
            <person name="Mcbreen J.C."/>
            <person name="Conrad R.E."/>
            <person name="Kollar L.M."/>
            <person name="Olsson S."/>
            <person name="Huttunen S."/>
            <person name="Landis J.B."/>
            <person name="Wickett N.J."/>
            <person name="Johnson M.G."/>
            <person name="Rensing S.A."/>
            <person name="Grimwood J."/>
            <person name="Schmutz J."/>
            <person name="Mcdaniel S.F."/>
        </authorList>
    </citation>
    <scope>NUCLEOTIDE SEQUENCE</scope>
    <source>
        <strain evidence="3">R40</strain>
    </source>
</reference>
<dbReference type="InterPro" id="IPR013087">
    <property type="entry name" value="Znf_C2H2_type"/>
</dbReference>
<protein>
    <recommendedName>
        <fullName evidence="2">C2H2-type domain-containing protein</fullName>
    </recommendedName>
</protein>
<feature type="domain" description="C2H2-type" evidence="2">
    <location>
        <begin position="34"/>
        <end position="56"/>
    </location>
</feature>
<dbReference type="PANTHER" id="PTHR35497">
    <property type="entry name" value="ACYL-UDP-N-ACETYLGLUCOSAMINE O-ACYLTRANSFERASE"/>
    <property type="match status" value="1"/>
</dbReference>